<protein>
    <recommendedName>
        <fullName evidence="1">DUF7919 domain-containing protein</fullName>
    </recommendedName>
</protein>
<dbReference type="EMBL" id="BLIO01000001">
    <property type="protein sequence ID" value="GFE16419.1"/>
    <property type="molecule type" value="Genomic_DNA"/>
</dbReference>
<dbReference type="RefSeq" id="WP_190143358.1">
    <property type="nucleotide sequence ID" value="NZ_BLIO01000001.1"/>
</dbReference>
<evidence type="ECO:0000259" key="1">
    <source>
        <dbReference type="Pfam" id="PF25535"/>
    </source>
</evidence>
<gene>
    <name evidence="2" type="ORF">Sgleb_44660</name>
</gene>
<dbReference type="Pfam" id="PF25535">
    <property type="entry name" value="DUF7919"/>
    <property type="match status" value="1"/>
</dbReference>
<evidence type="ECO:0000313" key="2">
    <source>
        <dbReference type="EMBL" id="GFE16419.1"/>
    </source>
</evidence>
<dbReference type="Proteomes" id="UP000430079">
    <property type="component" value="Unassembled WGS sequence"/>
</dbReference>
<feature type="domain" description="DUF7919" evidence="1">
    <location>
        <begin position="2"/>
        <end position="120"/>
    </location>
</feature>
<accession>A0A640SYC5</accession>
<comment type="caution">
    <text evidence="2">The sequence shown here is derived from an EMBL/GenBank/DDBJ whole genome shotgun (WGS) entry which is preliminary data.</text>
</comment>
<sequence length="130" mass="14497">MTYYSDLTEYSYSDFDHPALNVGWLSPVHEFPVGDASEDLVDALVRLATRKVNVYRGIHFCELCPTFAEAQLHTHVNGIFVGSGEIRVKGEGQMLYASPAMIVHYVKDHCYAPPAEFCKSAIEAVERDGL</sequence>
<proteinExistence type="predicted"/>
<dbReference type="InterPro" id="IPR057679">
    <property type="entry name" value="DUF7919"/>
</dbReference>
<dbReference type="AlphaFoldDB" id="A0A640SYC5"/>
<name>A0A640SYC5_9ACTN</name>
<evidence type="ECO:0000313" key="3">
    <source>
        <dbReference type="Proteomes" id="UP000430079"/>
    </source>
</evidence>
<reference evidence="2 3" key="1">
    <citation type="submission" date="2019-12" db="EMBL/GenBank/DDBJ databases">
        <title>Whole genome shotgun sequence of Streptomyces hygroscopicus subsp. glebosus NBRC 13786.</title>
        <authorList>
            <person name="Ichikawa N."/>
            <person name="Kimura A."/>
            <person name="Kitahashi Y."/>
            <person name="Komaki H."/>
            <person name="Tamura T."/>
        </authorList>
    </citation>
    <scope>NUCLEOTIDE SEQUENCE [LARGE SCALE GENOMIC DNA]</scope>
    <source>
        <strain evidence="2 3">NBRC 13786</strain>
    </source>
</reference>
<organism evidence="2 3">
    <name type="scientific">Streptomyces glebosus</name>
    <dbReference type="NCBI Taxonomy" id="249580"/>
    <lineage>
        <taxon>Bacteria</taxon>
        <taxon>Bacillati</taxon>
        <taxon>Actinomycetota</taxon>
        <taxon>Actinomycetes</taxon>
        <taxon>Kitasatosporales</taxon>
        <taxon>Streptomycetaceae</taxon>
        <taxon>Streptomyces</taxon>
    </lineage>
</organism>
<keyword evidence="3" id="KW-1185">Reference proteome</keyword>